<dbReference type="CDD" id="cd00170">
    <property type="entry name" value="SEC14"/>
    <property type="match status" value="1"/>
</dbReference>
<proteinExistence type="predicted"/>
<dbReference type="PANTHER" id="PTHR47556">
    <property type="entry name" value="SEC14P-LIKE PHOSPHATIDYLINOSITOL TRANSFER FAMILY PROTEIN"/>
    <property type="match status" value="1"/>
</dbReference>
<dbReference type="InterPro" id="IPR036865">
    <property type="entry name" value="CRAL-TRIO_dom_sf"/>
</dbReference>
<evidence type="ECO:0000313" key="3">
    <source>
        <dbReference type="Proteomes" id="UP001497392"/>
    </source>
</evidence>
<keyword evidence="3" id="KW-1185">Reference proteome</keyword>
<dbReference type="SUPFAM" id="SSF52087">
    <property type="entry name" value="CRAL/TRIO domain"/>
    <property type="match status" value="1"/>
</dbReference>
<dbReference type="InterPro" id="IPR036273">
    <property type="entry name" value="CRAL/TRIO_N_dom_sf"/>
</dbReference>
<dbReference type="Proteomes" id="UP001497392">
    <property type="component" value="Unassembled WGS sequence"/>
</dbReference>
<protein>
    <submittedName>
        <fullName evidence="2">G3271 protein</fullName>
    </submittedName>
</protein>
<feature type="domain" description="CRAL-TRIO" evidence="1">
    <location>
        <begin position="71"/>
        <end position="222"/>
    </location>
</feature>
<dbReference type="PROSITE" id="PS50191">
    <property type="entry name" value="CRAL_TRIO"/>
    <property type="match status" value="1"/>
</dbReference>
<dbReference type="Pfam" id="PF00650">
    <property type="entry name" value="CRAL_TRIO"/>
    <property type="match status" value="1"/>
</dbReference>
<name>A0ABP1FMF4_9CHLO</name>
<sequence length="222" mass="25342">MPWTDSKEQKEAMQALQQRMQNCRAGVPDAATQQWFLRDRKLNVGEAADKLVRMMQWRQDFLRGVTPSAADVAAEAATGKAYLHSHKDVNGRPVIVIRASRHITGERPLDDSKRLCAHLLEKAVDELDDGGETILGIFDLRGFGTQNADFGFVRFLVDVFFSYYPKRLGQVLMVDAPWGFNAGWSVVKPWLKKYAALVSFVSREELRRQYFTPETCPEDFKR</sequence>
<dbReference type="Gene3D" id="3.40.525.10">
    <property type="entry name" value="CRAL-TRIO lipid binding domain"/>
    <property type="match status" value="1"/>
</dbReference>
<dbReference type="InterPro" id="IPR001251">
    <property type="entry name" value="CRAL-TRIO_dom"/>
</dbReference>
<dbReference type="PANTHER" id="PTHR47556:SF1">
    <property type="entry name" value="SEC14P-LIKE PHOSPHATIDYLINOSITOL TRANSFER FAMILY PROTEIN"/>
    <property type="match status" value="1"/>
</dbReference>
<dbReference type="SUPFAM" id="SSF46938">
    <property type="entry name" value="CRAL/TRIO N-terminal domain"/>
    <property type="match status" value="1"/>
</dbReference>
<evidence type="ECO:0000259" key="1">
    <source>
        <dbReference type="PROSITE" id="PS50191"/>
    </source>
</evidence>
<reference evidence="2 3" key="1">
    <citation type="submission" date="2024-06" db="EMBL/GenBank/DDBJ databases">
        <authorList>
            <person name="Kraege A."/>
            <person name="Thomma B."/>
        </authorList>
    </citation>
    <scope>NUCLEOTIDE SEQUENCE [LARGE SCALE GENOMIC DNA]</scope>
</reference>
<organism evidence="2 3">
    <name type="scientific">Coccomyxa viridis</name>
    <dbReference type="NCBI Taxonomy" id="1274662"/>
    <lineage>
        <taxon>Eukaryota</taxon>
        <taxon>Viridiplantae</taxon>
        <taxon>Chlorophyta</taxon>
        <taxon>core chlorophytes</taxon>
        <taxon>Trebouxiophyceae</taxon>
        <taxon>Trebouxiophyceae incertae sedis</taxon>
        <taxon>Coccomyxaceae</taxon>
        <taxon>Coccomyxa</taxon>
    </lineage>
</organism>
<gene>
    <name evidence="2" type="primary">g3271</name>
    <name evidence="2" type="ORF">VP750_LOCUS2794</name>
</gene>
<evidence type="ECO:0000313" key="2">
    <source>
        <dbReference type="EMBL" id="CAL5221135.1"/>
    </source>
</evidence>
<dbReference type="SMART" id="SM00516">
    <property type="entry name" value="SEC14"/>
    <property type="match status" value="1"/>
</dbReference>
<comment type="caution">
    <text evidence="2">The sequence shown here is derived from an EMBL/GenBank/DDBJ whole genome shotgun (WGS) entry which is preliminary data.</text>
</comment>
<dbReference type="EMBL" id="CAXHTA020000005">
    <property type="protein sequence ID" value="CAL5221135.1"/>
    <property type="molecule type" value="Genomic_DNA"/>
</dbReference>
<accession>A0ABP1FMF4</accession>